<dbReference type="PROSITE" id="PS00703">
    <property type="entry name" value="OKR_DC_1"/>
    <property type="match status" value="1"/>
</dbReference>
<dbReference type="PANTHER" id="PTHR43277:SF4">
    <property type="entry name" value="ARGININE DECARBOXYLASE"/>
    <property type="match status" value="1"/>
</dbReference>
<accession>A0ABY4EAK5</accession>
<proteinExistence type="inferred from homology"/>
<name>A0ABY4EAK5_VITST</name>
<comment type="cofactor">
    <cofactor evidence="1">
        <name>pyridoxal 5'-phosphate</name>
        <dbReference type="ChEBI" id="CHEBI:597326"/>
    </cofactor>
</comment>
<dbReference type="Pfam" id="PF01276">
    <property type="entry name" value="OKR_DC_1"/>
    <property type="match status" value="1"/>
</dbReference>
<evidence type="ECO:0000256" key="5">
    <source>
        <dbReference type="ARBA" id="ARBA00023239"/>
    </source>
</evidence>
<organism evidence="7 8">
    <name type="scientific">Vitreoscilla stercoraria</name>
    <dbReference type="NCBI Taxonomy" id="61"/>
    <lineage>
        <taxon>Bacteria</taxon>
        <taxon>Pseudomonadati</taxon>
        <taxon>Pseudomonadota</taxon>
        <taxon>Betaproteobacteria</taxon>
        <taxon>Neisseriales</taxon>
        <taxon>Neisseriaceae</taxon>
        <taxon>Vitreoscilla</taxon>
    </lineage>
</organism>
<dbReference type="InterPro" id="IPR008286">
    <property type="entry name" value="Prn/Lys/Arg_de-COase_C"/>
</dbReference>
<keyword evidence="7" id="KW-0808">Transferase</keyword>
<dbReference type="Pfam" id="PF03711">
    <property type="entry name" value="OKR_DC_1_C"/>
    <property type="match status" value="1"/>
</dbReference>
<keyword evidence="3" id="KW-0210">Decarboxylase</keyword>
<dbReference type="RefSeq" id="WP_019958456.1">
    <property type="nucleotide sequence ID" value="NZ_CP091512.1"/>
</dbReference>
<sequence>MSALCSVAVLSKNGQSHIANQMQLAEPMMVVFDNYAITEWETALVDPRLQALILDANSLTLAQLQSLQDAYLSENWRSELSVFLWDYQQKKNERFHLWPVLTYAKNATDLLLAQVCSHLQAKAATPFFSALKSYLSKHADSWHTPGHSNGDSLRQSAWGSDFYHFVGQSMWQADLSVSVLALDSLLHPEGVIQEAQDLAAQAFGAQHTYFATNGSSTANKVILQSLLTPGNVLLLDRNCHKSVHHGVILSGAKPVYLDSAINNALGLFAPVPLQSILQAIQTHPNAKALILTSSTYDGLCYDLQPIIQAAHARGIKVIIDEAWYGFARFHPTFRPTALECGADYVTQSTHKTMSAFSQASMVHVNDPDFDPHLLRETFNMHASTSPQYSILASLDVARQQMVMEGYGLLSRALQLVQVLHERINQTGVFRVLQLEDLLPESLTQDGIRLDPTKITIDTRLSGYSGDHIQDILFERFHIQVEKSTFATISLLVTIGTTAEKTMRLIHALNTLAQEAPKKKKLKKKWQKWDLQVPHFSQLACLPRDAFYCDGERLPLIKDKKAHQQLIGKVCCDQIVPYPPGIPVLVPGQIITAEIVKYLANILSQDKPIETHGLIGHGKHAHIRVLTEAEQLALQT</sequence>
<feature type="domain" description="Orn/Lys/Arg decarboxylases family 1 pyridoxal-P attachment site" evidence="6">
    <location>
        <begin position="346"/>
        <end position="360"/>
    </location>
</feature>
<dbReference type="PANTHER" id="PTHR43277">
    <property type="entry name" value="ARGININE DECARBOXYLASE"/>
    <property type="match status" value="1"/>
</dbReference>
<dbReference type="SUPFAM" id="SSF53383">
    <property type="entry name" value="PLP-dependent transferases"/>
    <property type="match status" value="1"/>
</dbReference>
<keyword evidence="5" id="KW-0456">Lyase</keyword>
<reference evidence="7" key="1">
    <citation type="submission" date="2021-12" db="EMBL/GenBank/DDBJ databases">
        <authorList>
            <person name="Veyrier F.J."/>
        </authorList>
    </citation>
    <scope>NUCLEOTIDE SEQUENCE</scope>
    <source>
        <strain evidence="7">SAG 1488-6</strain>
    </source>
</reference>
<dbReference type="InterPro" id="IPR052357">
    <property type="entry name" value="Orn_Lys_Arg_decarboxylase-I"/>
</dbReference>
<protein>
    <submittedName>
        <fullName evidence="7">Aminotransferase class I/II-fold pyridoxal phosphate-dependent enzyme</fullName>
    </submittedName>
</protein>
<gene>
    <name evidence="7" type="ORF">LVJ81_07950</name>
</gene>
<dbReference type="Proteomes" id="UP000832034">
    <property type="component" value="Chromosome"/>
</dbReference>
<dbReference type="Gene3D" id="3.40.640.10">
    <property type="entry name" value="Type I PLP-dependent aspartate aminotransferase-like (Major domain)"/>
    <property type="match status" value="1"/>
</dbReference>
<dbReference type="CDD" id="cd00615">
    <property type="entry name" value="Orn_deC_like"/>
    <property type="match status" value="1"/>
</dbReference>
<evidence type="ECO:0000313" key="8">
    <source>
        <dbReference type="Proteomes" id="UP000832034"/>
    </source>
</evidence>
<dbReference type="InterPro" id="IPR015421">
    <property type="entry name" value="PyrdxlP-dep_Trfase_major"/>
</dbReference>
<evidence type="ECO:0000256" key="1">
    <source>
        <dbReference type="ARBA" id="ARBA00001933"/>
    </source>
</evidence>
<evidence type="ECO:0000256" key="4">
    <source>
        <dbReference type="ARBA" id="ARBA00022898"/>
    </source>
</evidence>
<dbReference type="InterPro" id="IPR015424">
    <property type="entry name" value="PyrdxlP-dep_Trfase"/>
</dbReference>
<dbReference type="Gene3D" id="3.90.105.10">
    <property type="entry name" value="Molybdopterin biosynthesis moea protein, domain 2"/>
    <property type="match status" value="1"/>
</dbReference>
<evidence type="ECO:0000256" key="2">
    <source>
        <dbReference type="ARBA" id="ARBA00010671"/>
    </source>
</evidence>
<keyword evidence="7" id="KW-0032">Aminotransferase</keyword>
<comment type="similarity">
    <text evidence="2">Belongs to the Orn/Lys/Arg decarboxylase class-I family.</text>
</comment>
<keyword evidence="4" id="KW-0663">Pyridoxal phosphate</keyword>
<dbReference type="GO" id="GO:0008483">
    <property type="term" value="F:transaminase activity"/>
    <property type="evidence" value="ECO:0007669"/>
    <property type="project" value="UniProtKB-KW"/>
</dbReference>
<dbReference type="InterPro" id="IPR000310">
    <property type="entry name" value="Orn/Lys/Arg_deCO2ase_major_dom"/>
</dbReference>
<keyword evidence="8" id="KW-1185">Reference proteome</keyword>
<dbReference type="EMBL" id="CP091512">
    <property type="protein sequence ID" value="UOO91578.1"/>
    <property type="molecule type" value="Genomic_DNA"/>
</dbReference>
<evidence type="ECO:0000259" key="6">
    <source>
        <dbReference type="PROSITE" id="PS00703"/>
    </source>
</evidence>
<evidence type="ECO:0000256" key="3">
    <source>
        <dbReference type="ARBA" id="ARBA00022793"/>
    </source>
</evidence>
<reference evidence="7" key="2">
    <citation type="journal article" date="2022" name="Res Sq">
        <title>Evolution of multicellular longitudinally dividing oral cavity symbionts (Neisseriaceae).</title>
        <authorList>
            <person name="Nyongesa S."/>
            <person name="Weber P."/>
            <person name="Bernet E."/>
            <person name="Pullido F."/>
            <person name="Nieckarz M."/>
            <person name="Delaby M."/>
            <person name="Nieves C."/>
            <person name="Viehboeck T."/>
            <person name="Krause N."/>
            <person name="Rivera-Millot A."/>
            <person name="Nakamura A."/>
            <person name="Vischer N."/>
            <person name="VanNieuwenhze M."/>
            <person name="Brun Y."/>
            <person name="Cava F."/>
            <person name="Bulgheresi S."/>
            <person name="Veyrier F."/>
        </authorList>
    </citation>
    <scope>NUCLEOTIDE SEQUENCE</scope>
    <source>
        <strain evidence="7">SAG 1488-6</strain>
    </source>
</reference>
<evidence type="ECO:0000313" key="7">
    <source>
        <dbReference type="EMBL" id="UOO91578.1"/>
    </source>
</evidence>